<accession>A0ABT1V8F9</accession>
<reference evidence="2 3" key="1">
    <citation type="submission" date="2022-07" db="EMBL/GenBank/DDBJ databases">
        <authorList>
            <person name="Phongsopitanun W."/>
            <person name="Tanasupawat S."/>
        </authorList>
    </citation>
    <scope>NUCLEOTIDE SEQUENCE [LARGE SCALE GENOMIC DNA]</scope>
    <source>
        <strain evidence="2 3">RCU-064</strain>
    </source>
</reference>
<organism evidence="2 3">
    <name type="scientific">Streptomyces rugosispiralis</name>
    <dbReference type="NCBI Taxonomy" id="2967341"/>
    <lineage>
        <taxon>Bacteria</taxon>
        <taxon>Bacillati</taxon>
        <taxon>Actinomycetota</taxon>
        <taxon>Actinomycetes</taxon>
        <taxon>Kitasatosporales</taxon>
        <taxon>Streptomycetaceae</taxon>
        <taxon>Streptomyces</taxon>
    </lineage>
</organism>
<dbReference type="EMBL" id="JANIAA010000031">
    <property type="protein sequence ID" value="MCQ8193079.1"/>
    <property type="molecule type" value="Genomic_DNA"/>
</dbReference>
<keyword evidence="3" id="KW-1185">Reference proteome</keyword>
<protein>
    <recommendedName>
        <fullName evidence="4">Serine/threonine protein kinase</fullName>
    </recommendedName>
</protein>
<feature type="compositionally biased region" description="Basic and acidic residues" evidence="1">
    <location>
        <begin position="59"/>
        <end position="69"/>
    </location>
</feature>
<dbReference type="RefSeq" id="WP_256653994.1">
    <property type="nucleotide sequence ID" value="NZ_JANIAA010000031.1"/>
</dbReference>
<evidence type="ECO:0008006" key="4">
    <source>
        <dbReference type="Google" id="ProtNLM"/>
    </source>
</evidence>
<sequence length="93" mass="9857">MGSVLALAATGQAPFGEGSTGGVIHRVIYEPPSTDVVERVARNAPVLADLIRRCLDKDPAARPAPERMADVSGRQDPAEEWPDPVTWPALRGG</sequence>
<proteinExistence type="predicted"/>
<evidence type="ECO:0000313" key="3">
    <source>
        <dbReference type="Proteomes" id="UP001204746"/>
    </source>
</evidence>
<evidence type="ECO:0000313" key="2">
    <source>
        <dbReference type="EMBL" id="MCQ8193079.1"/>
    </source>
</evidence>
<name>A0ABT1V8F9_9ACTN</name>
<dbReference type="Gene3D" id="1.10.510.10">
    <property type="entry name" value="Transferase(Phosphotransferase) domain 1"/>
    <property type="match status" value="1"/>
</dbReference>
<dbReference type="InterPro" id="IPR011009">
    <property type="entry name" value="Kinase-like_dom_sf"/>
</dbReference>
<dbReference type="SUPFAM" id="SSF56112">
    <property type="entry name" value="Protein kinase-like (PK-like)"/>
    <property type="match status" value="1"/>
</dbReference>
<comment type="caution">
    <text evidence="2">The sequence shown here is derived from an EMBL/GenBank/DDBJ whole genome shotgun (WGS) entry which is preliminary data.</text>
</comment>
<feature type="region of interest" description="Disordered" evidence="1">
    <location>
        <begin position="59"/>
        <end position="93"/>
    </location>
</feature>
<gene>
    <name evidence="2" type="ORF">NP777_33455</name>
</gene>
<evidence type="ECO:0000256" key="1">
    <source>
        <dbReference type="SAM" id="MobiDB-lite"/>
    </source>
</evidence>
<dbReference type="Proteomes" id="UP001204746">
    <property type="component" value="Unassembled WGS sequence"/>
</dbReference>